<dbReference type="AlphaFoldDB" id="A0A931N3M9"/>
<sequence>MNSRIAAATLILLLLAVTAGAFAMPDHRADTASAYRTGSGYATTSVYETTETVVADAGRRTPGATVVGPTAIIIAGLVAGAAAIGLFFFSPAPLPRPAETRTGAPSERNPRALTRRVRPVRSC</sequence>
<keyword evidence="2" id="KW-1133">Transmembrane helix</keyword>
<feature type="region of interest" description="Disordered" evidence="1">
    <location>
        <begin position="93"/>
        <end position="123"/>
    </location>
</feature>
<feature type="chain" id="PRO_5037366212" evidence="3">
    <location>
        <begin position="24"/>
        <end position="123"/>
    </location>
</feature>
<dbReference type="Proteomes" id="UP000655751">
    <property type="component" value="Unassembled WGS sequence"/>
</dbReference>
<evidence type="ECO:0000313" key="4">
    <source>
        <dbReference type="EMBL" id="MBH0777351.1"/>
    </source>
</evidence>
<keyword evidence="2" id="KW-0812">Transmembrane</keyword>
<keyword evidence="3" id="KW-0732">Signal</keyword>
<feature type="signal peptide" evidence="3">
    <location>
        <begin position="1"/>
        <end position="23"/>
    </location>
</feature>
<feature type="compositionally biased region" description="Basic residues" evidence="1">
    <location>
        <begin position="113"/>
        <end position="123"/>
    </location>
</feature>
<reference evidence="4" key="1">
    <citation type="submission" date="2020-11" db="EMBL/GenBank/DDBJ databases">
        <title>Nocardia NEAU-351.nov., a novel actinomycete isolated from the cow dung.</title>
        <authorList>
            <person name="Zhang X."/>
        </authorList>
    </citation>
    <scope>NUCLEOTIDE SEQUENCE</scope>
    <source>
        <strain evidence="4">NEAU-351</strain>
    </source>
</reference>
<dbReference type="RefSeq" id="WP_196149704.1">
    <property type="nucleotide sequence ID" value="NZ_JADMLG010000005.1"/>
</dbReference>
<accession>A0A931N3M9</accession>
<comment type="caution">
    <text evidence="4">The sequence shown here is derived from an EMBL/GenBank/DDBJ whole genome shotgun (WGS) entry which is preliminary data.</text>
</comment>
<keyword evidence="5" id="KW-1185">Reference proteome</keyword>
<evidence type="ECO:0000256" key="3">
    <source>
        <dbReference type="SAM" id="SignalP"/>
    </source>
</evidence>
<name>A0A931N3M9_9NOCA</name>
<evidence type="ECO:0000256" key="1">
    <source>
        <dbReference type="SAM" id="MobiDB-lite"/>
    </source>
</evidence>
<proteinExistence type="predicted"/>
<evidence type="ECO:0000256" key="2">
    <source>
        <dbReference type="SAM" id="Phobius"/>
    </source>
</evidence>
<feature type="transmembrane region" description="Helical" evidence="2">
    <location>
        <begin position="66"/>
        <end position="89"/>
    </location>
</feature>
<protein>
    <submittedName>
        <fullName evidence="4">Uncharacterized protein</fullName>
    </submittedName>
</protein>
<dbReference type="EMBL" id="JADMLG010000005">
    <property type="protein sequence ID" value="MBH0777351.1"/>
    <property type="molecule type" value="Genomic_DNA"/>
</dbReference>
<evidence type="ECO:0000313" key="5">
    <source>
        <dbReference type="Proteomes" id="UP000655751"/>
    </source>
</evidence>
<keyword evidence="2" id="KW-0472">Membrane</keyword>
<organism evidence="4 5">
    <name type="scientific">Nocardia bovistercoris</name>
    <dbReference type="NCBI Taxonomy" id="2785916"/>
    <lineage>
        <taxon>Bacteria</taxon>
        <taxon>Bacillati</taxon>
        <taxon>Actinomycetota</taxon>
        <taxon>Actinomycetes</taxon>
        <taxon>Mycobacteriales</taxon>
        <taxon>Nocardiaceae</taxon>
        <taxon>Nocardia</taxon>
    </lineage>
</organism>
<gene>
    <name evidence="4" type="ORF">IT779_13780</name>
</gene>